<proteinExistence type="predicted"/>
<dbReference type="EMBL" id="NAJP01000015">
    <property type="protein sequence ID" value="TKA44276.1"/>
    <property type="molecule type" value="Genomic_DNA"/>
</dbReference>
<evidence type="ECO:0000313" key="1">
    <source>
        <dbReference type="EMBL" id="TKA44276.1"/>
    </source>
</evidence>
<gene>
    <name evidence="1" type="ORF">B0A54_05019</name>
</gene>
<dbReference type="STRING" id="329885.A0A4U0V8J0"/>
<protein>
    <recommendedName>
        <fullName evidence="3">Transcription factor domain-containing protein</fullName>
    </recommendedName>
</protein>
<dbReference type="AlphaFoldDB" id="A0A4U0V8J0"/>
<sequence length="310" mass="34905">MAGTETNLGREWFAACAEFYTLQARERPHDLGATFEKFFSTSRLLATDSTLLFAAKKKNTLSDEQFATEVDNISGQIMRFKHLVETVFDEPANFVTVSPVAPAPSAEDDITDFRDANFLYGGDYFTMNYVLIDFWAIDMMFRNRLATTTPSPQVAAQLVEIALKECKMFEAVEHCEQKPPGAILGCQASLGIASLFLPRDRKHTDWCRRKFALIEQKGYIYPAALRQHMSELWGVDVNHWWLPHDAGYPSVVRALRDFVQYRASMPRDALTANVSDMSGIFEAMNLAEETGLEEEDLKGSWGSSPEGDVV</sequence>
<organism evidence="1 2">
    <name type="scientific">Friedmanniomyces endolithicus</name>
    <dbReference type="NCBI Taxonomy" id="329885"/>
    <lineage>
        <taxon>Eukaryota</taxon>
        <taxon>Fungi</taxon>
        <taxon>Dikarya</taxon>
        <taxon>Ascomycota</taxon>
        <taxon>Pezizomycotina</taxon>
        <taxon>Dothideomycetes</taxon>
        <taxon>Dothideomycetidae</taxon>
        <taxon>Mycosphaerellales</taxon>
        <taxon>Teratosphaeriaceae</taxon>
        <taxon>Friedmanniomyces</taxon>
    </lineage>
</organism>
<dbReference type="Proteomes" id="UP000310066">
    <property type="component" value="Unassembled WGS sequence"/>
</dbReference>
<name>A0A4U0V8J0_9PEZI</name>
<reference evidence="1 2" key="1">
    <citation type="submission" date="2017-03" db="EMBL/GenBank/DDBJ databases">
        <title>Genomes of endolithic fungi from Antarctica.</title>
        <authorList>
            <person name="Coleine C."/>
            <person name="Masonjones S."/>
            <person name="Stajich J.E."/>
        </authorList>
    </citation>
    <scope>NUCLEOTIDE SEQUENCE [LARGE SCALE GENOMIC DNA]</scope>
    <source>
        <strain evidence="1 2">CCFEE 5311</strain>
    </source>
</reference>
<evidence type="ECO:0008006" key="3">
    <source>
        <dbReference type="Google" id="ProtNLM"/>
    </source>
</evidence>
<accession>A0A4U0V8J0</accession>
<evidence type="ECO:0000313" key="2">
    <source>
        <dbReference type="Proteomes" id="UP000310066"/>
    </source>
</evidence>
<dbReference type="OrthoDB" id="5278208at2759"/>
<comment type="caution">
    <text evidence="1">The sequence shown here is derived from an EMBL/GenBank/DDBJ whole genome shotgun (WGS) entry which is preliminary data.</text>
</comment>